<evidence type="ECO:0000256" key="7">
    <source>
        <dbReference type="SAM" id="Phobius"/>
    </source>
</evidence>
<dbReference type="NCBIfam" id="NF011307">
    <property type="entry name" value="PRK14716.1-5"/>
    <property type="match status" value="1"/>
</dbReference>
<keyword evidence="2" id="KW-0328">Glycosyltransferase</keyword>
<keyword evidence="5 7" id="KW-1133">Transmembrane helix</keyword>
<dbReference type="AlphaFoldDB" id="A0A418W7T1"/>
<evidence type="ECO:0000256" key="2">
    <source>
        <dbReference type="ARBA" id="ARBA00022676"/>
    </source>
</evidence>
<dbReference type="OrthoDB" id="5294733at2"/>
<evidence type="ECO:0000256" key="3">
    <source>
        <dbReference type="ARBA" id="ARBA00022679"/>
    </source>
</evidence>
<gene>
    <name evidence="8" type="ORF">D3876_19715</name>
</gene>
<keyword evidence="4 7" id="KW-0812">Transmembrane</keyword>
<sequence length="465" mass="50505">MGDFATIAVWSGATAHELVLFAAVLFLIGGIDDLLVDLVWIANTLWRRLIIYSSRPRTDLTSLAPPRQPGWLAVFIPAWREDAVIGQMLSTALDRFDHPAYRLYVGVYINDPATIDAVASVAARDDRVRRVVNRRPGPTTKADCLNAIWRTLGNDELASGARAKAIILHDAEDVVHSGELRIFDTLIERFDLVQLPVLPLVDKGSRWISGHYCDEFAEAHGKSVVAREALGAAVPSAGVGCAFSREALERIAGTKGGLPFDSDSLTEDYELGLRIAEQGGSGVFVRLPATPGGKPVAVRAHFPSRLSDAVHQKSRWMTGIALAGWDRLGWRGGPGEFWMRLRDRRALIAVIALAAAYAGLVLTVSAFVLQGLAGVSGSPPSRFMALLLAINAVLLVWRLAVRAFFVTRAYGVGEGLRSIPRVFVANIVEMMAARAAIARYLKMRRGGAIEWGKTAHVFPEMAPAE</sequence>
<evidence type="ECO:0000313" key="9">
    <source>
        <dbReference type="Proteomes" id="UP000286100"/>
    </source>
</evidence>
<dbReference type="PANTHER" id="PTHR43867">
    <property type="entry name" value="CELLULOSE SYNTHASE CATALYTIC SUBUNIT A [UDP-FORMING]"/>
    <property type="match status" value="1"/>
</dbReference>
<dbReference type="GO" id="GO:0016757">
    <property type="term" value="F:glycosyltransferase activity"/>
    <property type="evidence" value="ECO:0007669"/>
    <property type="project" value="UniProtKB-KW"/>
</dbReference>
<dbReference type="Pfam" id="PF13641">
    <property type="entry name" value="Glyco_tranf_2_3"/>
    <property type="match status" value="1"/>
</dbReference>
<evidence type="ECO:0000256" key="1">
    <source>
        <dbReference type="ARBA" id="ARBA00004141"/>
    </source>
</evidence>
<feature type="transmembrane region" description="Helical" evidence="7">
    <location>
        <begin position="346"/>
        <end position="369"/>
    </location>
</feature>
<dbReference type="InterPro" id="IPR050321">
    <property type="entry name" value="Glycosyltr_2/OpgH_subfam"/>
</dbReference>
<dbReference type="InterPro" id="IPR029044">
    <property type="entry name" value="Nucleotide-diphossugar_trans"/>
</dbReference>
<evidence type="ECO:0000256" key="6">
    <source>
        <dbReference type="ARBA" id="ARBA00023136"/>
    </source>
</evidence>
<protein>
    <submittedName>
        <fullName evidence="8">Glycosyl transferase family protein</fullName>
    </submittedName>
</protein>
<name>A0A418W7T1_9SPHN</name>
<keyword evidence="9" id="KW-1185">Reference proteome</keyword>
<dbReference type="Gene3D" id="3.90.550.10">
    <property type="entry name" value="Spore Coat Polysaccharide Biosynthesis Protein SpsA, Chain A"/>
    <property type="match status" value="1"/>
</dbReference>
<evidence type="ECO:0000256" key="4">
    <source>
        <dbReference type="ARBA" id="ARBA00022692"/>
    </source>
</evidence>
<proteinExistence type="predicted"/>
<dbReference type="SUPFAM" id="SSF53448">
    <property type="entry name" value="Nucleotide-diphospho-sugar transferases"/>
    <property type="match status" value="1"/>
</dbReference>
<feature type="transmembrane region" description="Helical" evidence="7">
    <location>
        <begin position="381"/>
        <end position="400"/>
    </location>
</feature>
<comment type="caution">
    <text evidence="8">The sequence shown here is derived from an EMBL/GenBank/DDBJ whole genome shotgun (WGS) entry which is preliminary data.</text>
</comment>
<evidence type="ECO:0000256" key="5">
    <source>
        <dbReference type="ARBA" id="ARBA00022989"/>
    </source>
</evidence>
<organism evidence="8 9">
    <name type="scientific">Sphingomonas cavernae</name>
    <dbReference type="NCBI Taxonomy" id="2320861"/>
    <lineage>
        <taxon>Bacteria</taxon>
        <taxon>Pseudomonadati</taxon>
        <taxon>Pseudomonadota</taxon>
        <taxon>Alphaproteobacteria</taxon>
        <taxon>Sphingomonadales</taxon>
        <taxon>Sphingomonadaceae</taxon>
        <taxon>Sphingomonas</taxon>
    </lineage>
</organism>
<keyword evidence="6 7" id="KW-0472">Membrane</keyword>
<keyword evidence="3 8" id="KW-0808">Transferase</keyword>
<feature type="transmembrane region" description="Helical" evidence="7">
    <location>
        <begin position="20"/>
        <end position="46"/>
    </location>
</feature>
<evidence type="ECO:0000313" key="8">
    <source>
        <dbReference type="EMBL" id="RJF86057.1"/>
    </source>
</evidence>
<comment type="subcellular location">
    <subcellularLocation>
        <location evidence="1">Membrane</location>
        <topology evidence="1">Multi-pass membrane protein</topology>
    </subcellularLocation>
</comment>
<dbReference type="RefSeq" id="WP_119765410.1">
    <property type="nucleotide sequence ID" value="NZ_QYUM01000004.1"/>
</dbReference>
<accession>A0A418W7T1</accession>
<dbReference type="EMBL" id="QYUM01000004">
    <property type="protein sequence ID" value="RJF86057.1"/>
    <property type="molecule type" value="Genomic_DNA"/>
</dbReference>
<dbReference type="GO" id="GO:0016020">
    <property type="term" value="C:membrane"/>
    <property type="evidence" value="ECO:0007669"/>
    <property type="project" value="UniProtKB-SubCell"/>
</dbReference>
<reference evidence="8 9" key="1">
    <citation type="submission" date="2018-09" db="EMBL/GenBank/DDBJ databases">
        <authorList>
            <person name="Zhu H."/>
        </authorList>
    </citation>
    <scope>NUCLEOTIDE SEQUENCE [LARGE SCALE GENOMIC DNA]</scope>
    <source>
        <strain evidence="8 9">K2R01-6</strain>
    </source>
</reference>
<dbReference type="PANTHER" id="PTHR43867:SF2">
    <property type="entry name" value="CELLULOSE SYNTHASE CATALYTIC SUBUNIT A [UDP-FORMING]"/>
    <property type="match status" value="1"/>
</dbReference>
<dbReference type="Proteomes" id="UP000286100">
    <property type="component" value="Unassembled WGS sequence"/>
</dbReference>